<organism evidence="3 4">
    <name type="scientific">Actinidia chinensis var. chinensis</name>
    <name type="common">Chinese soft-hair kiwi</name>
    <dbReference type="NCBI Taxonomy" id="1590841"/>
    <lineage>
        <taxon>Eukaryota</taxon>
        <taxon>Viridiplantae</taxon>
        <taxon>Streptophyta</taxon>
        <taxon>Embryophyta</taxon>
        <taxon>Tracheophyta</taxon>
        <taxon>Spermatophyta</taxon>
        <taxon>Magnoliopsida</taxon>
        <taxon>eudicotyledons</taxon>
        <taxon>Gunneridae</taxon>
        <taxon>Pentapetalae</taxon>
        <taxon>asterids</taxon>
        <taxon>Ericales</taxon>
        <taxon>Actinidiaceae</taxon>
        <taxon>Actinidia</taxon>
    </lineage>
</organism>
<reference evidence="4" key="2">
    <citation type="journal article" date="2018" name="BMC Genomics">
        <title>A manually annotated Actinidia chinensis var. chinensis (kiwifruit) genome highlights the challenges associated with draft genomes and gene prediction in plants.</title>
        <authorList>
            <person name="Pilkington S.M."/>
            <person name="Crowhurst R."/>
            <person name="Hilario E."/>
            <person name="Nardozza S."/>
            <person name="Fraser L."/>
            <person name="Peng Y."/>
            <person name="Gunaseelan K."/>
            <person name="Simpson R."/>
            <person name="Tahir J."/>
            <person name="Deroles S.C."/>
            <person name="Templeton K."/>
            <person name="Luo Z."/>
            <person name="Davy M."/>
            <person name="Cheng C."/>
            <person name="McNeilage M."/>
            <person name="Scaglione D."/>
            <person name="Liu Y."/>
            <person name="Zhang Q."/>
            <person name="Datson P."/>
            <person name="De Silva N."/>
            <person name="Gardiner S.E."/>
            <person name="Bassett H."/>
            <person name="Chagne D."/>
            <person name="McCallum J."/>
            <person name="Dzierzon H."/>
            <person name="Deng C."/>
            <person name="Wang Y.Y."/>
            <person name="Barron L."/>
            <person name="Manako K."/>
            <person name="Bowen J."/>
            <person name="Foster T.M."/>
            <person name="Erridge Z.A."/>
            <person name="Tiffin H."/>
            <person name="Waite C.N."/>
            <person name="Davies K.M."/>
            <person name="Grierson E.P."/>
            <person name="Laing W.A."/>
            <person name="Kirk R."/>
            <person name="Chen X."/>
            <person name="Wood M."/>
            <person name="Montefiori M."/>
            <person name="Brummell D.A."/>
            <person name="Schwinn K.E."/>
            <person name="Catanach A."/>
            <person name="Fullerton C."/>
            <person name="Li D."/>
            <person name="Meiyalaghan S."/>
            <person name="Nieuwenhuizen N."/>
            <person name="Read N."/>
            <person name="Prakash R."/>
            <person name="Hunter D."/>
            <person name="Zhang H."/>
            <person name="McKenzie M."/>
            <person name="Knabel M."/>
            <person name="Harris A."/>
            <person name="Allan A.C."/>
            <person name="Gleave A."/>
            <person name="Chen A."/>
            <person name="Janssen B.J."/>
            <person name="Plunkett B."/>
            <person name="Ampomah-Dwamena C."/>
            <person name="Voogd C."/>
            <person name="Leif D."/>
            <person name="Lafferty D."/>
            <person name="Souleyre E.J.F."/>
            <person name="Varkonyi-Gasic E."/>
            <person name="Gambi F."/>
            <person name="Hanley J."/>
            <person name="Yao J.L."/>
            <person name="Cheung J."/>
            <person name="David K.M."/>
            <person name="Warren B."/>
            <person name="Marsh K."/>
            <person name="Snowden K.C."/>
            <person name="Lin-Wang K."/>
            <person name="Brian L."/>
            <person name="Martinez-Sanchez M."/>
            <person name="Wang M."/>
            <person name="Ileperuma N."/>
            <person name="Macnee N."/>
            <person name="Campin R."/>
            <person name="McAtee P."/>
            <person name="Drummond R.S.M."/>
            <person name="Espley R.V."/>
            <person name="Ireland H.S."/>
            <person name="Wu R."/>
            <person name="Atkinson R.G."/>
            <person name="Karunairetnam S."/>
            <person name="Bulley S."/>
            <person name="Chunkath S."/>
            <person name="Hanley Z."/>
            <person name="Storey R."/>
            <person name="Thrimawithana A.H."/>
            <person name="Thomson S."/>
            <person name="David C."/>
            <person name="Testolin R."/>
            <person name="Huang H."/>
            <person name="Hellens R.P."/>
            <person name="Schaffer R.J."/>
        </authorList>
    </citation>
    <scope>NUCLEOTIDE SEQUENCE [LARGE SCALE GENOMIC DNA]</scope>
    <source>
        <strain evidence="4">cv. Red5</strain>
    </source>
</reference>
<dbReference type="InterPro" id="IPR025315">
    <property type="entry name" value="DUF4220"/>
</dbReference>
<dbReference type="EMBL" id="NKQK01000026">
    <property type="protein sequence ID" value="PSR89811.1"/>
    <property type="molecule type" value="Genomic_DNA"/>
</dbReference>
<keyword evidence="4" id="KW-1185">Reference proteome</keyword>
<dbReference type="InterPro" id="IPR007658">
    <property type="entry name" value="DUF594"/>
</dbReference>
<dbReference type="Pfam" id="PF04578">
    <property type="entry name" value="DUF594"/>
    <property type="match status" value="1"/>
</dbReference>
<feature type="transmembrane region" description="Helical" evidence="1">
    <location>
        <begin position="301"/>
        <end position="323"/>
    </location>
</feature>
<dbReference type="Pfam" id="PF13968">
    <property type="entry name" value="DUF4220"/>
    <property type="match status" value="1"/>
</dbReference>
<feature type="transmembrane region" description="Helical" evidence="1">
    <location>
        <begin position="48"/>
        <end position="69"/>
    </location>
</feature>
<name>A0A2R6PEJ9_ACTCC</name>
<evidence type="ECO:0000256" key="1">
    <source>
        <dbReference type="SAM" id="Phobius"/>
    </source>
</evidence>
<evidence type="ECO:0000259" key="2">
    <source>
        <dbReference type="Pfam" id="PF13968"/>
    </source>
</evidence>
<feature type="transmembrane region" description="Helical" evidence="1">
    <location>
        <begin position="142"/>
        <end position="160"/>
    </location>
</feature>
<feature type="transmembrane region" description="Helical" evidence="1">
    <location>
        <begin position="335"/>
        <end position="363"/>
    </location>
</feature>
<feature type="transmembrane region" description="Helical" evidence="1">
    <location>
        <begin position="17"/>
        <end position="36"/>
    </location>
</feature>
<dbReference type="OMA" id="MEVEGHW"/>
<proteinExistence type="predicted"/>
<feature type="transmembrane region" description="Helical" evidence="1">
    <location>
        <begin position="116"/>
        <end position="136"/>
    </location>
</feature>
<comment type="caution">
    <text evidence="3">The sequence shown here is derived from an EMBL/GenBank/DDBJ whole genome shotgun (WGS) entry which is preliminary data.</text>
</comment>
<dbReference type="Proteomes" id="UP000241394">
    <property type="component" value="Chromosome LG26"/>
</dbReference>
<dbReference type="InParanoid" id="A0A2R6PEJ9"/>
<dbReference type="AlphaFoldDB" id="A0A2R6PEJ9"/>
<dbReference type="Gramene" id="PSR89811">
    <property type="protein sequence ID" value="PSR89811"/>
    <property type="gene ID" value="CEY00_Acc30004"/>
</dbReference>
<dbReference type="PANTHER" id="PTHR31325">
    <property type="entry name" value="OS01G0798800 PROTEIN-RELATED"/>
    <property type="match status" value="1"/>
</dbReference>
<feature type="transmembrane region" description="Helical" evidence="1">
    <location>
        <begin position="89"/>
        <end position="109"/>
    </location>
</feature>
<keyword evidence="1" id="KW-0472">Membrane</keyword>
<gene>
    <name evidence="3" type="ORF">CEY00_Acc30004</name>
</gene>
<dbReference type="STRING" id="1590841.A0A2R6PEJ9"/>
<reference evidence="3 4" key="1">
    <citation type="submission" date="2017-07" db="EMBL/GenBank/DDBJ databases">
        <title>An improved, manually edited Actinidia chinensis var. chinensis (kiwifruit) genome highlights the challenges associated with draft genomes and gene prediction in plants.</title>
        <authorList>
            <person name="Pilkington S."/>
            <person name="Crowhurst R."/>
            <person name="Hilario E."/>
            <person name="Nardozza S."/>
            <person name="Fraser L."/>
            <person name="Peng Y."/>
            <person name="Gunaseelan K."/>
            <person name="Simpson R."/>
            <person name="Tahir J."/>
            <person name="Deroles S."/>
            <person name="Templeton K."/>
            <person name="Luo Z."/>
            <person name="Davy M."/>
            <person name="Cheng C."/>
            <person name="Mcneilage M."/>
            <person name="Scaglione D."/>
            <person name="Liu Y."/>
            <person name="Zhang Q."/>
            <person name="Datson P."/>
            <person name="De Silva N."/>
            <person name="Gardiner S."/>
            <person name="Bassett H."/>
            <person name="Chagne D."/>
            <person name="Mccallum J."/>
            <person name="Dzierzon H."/>
            <person name="Deng C."/>
            <person name="Wang Y.-Y."/>
            <person name="Barron N."/>
            <person name="Manako K."/>
            <person name="Bowen J."/>
            <person name="Foster T."/>
            <person name="Erridge Z."/>
            <person name="Tiffin H."/>
            <person name="Waite C."/>
            <person name="Davies K."/>
            <person name="Grierson E."/>
            <person name="Laing W."/>
            <person name="Kirk R."/>
            <person name="Chen X."/>
            <person name="Wood M."/>
            <person name="Montefiori M."/>
            <person name="Brummell D."/>
            <person name="Schwinn K."/>
            <person name="Catanach A."/>
            <person name="Fullerton C."/>
            <person name="Li D."/>
            <person name="Meiyalaghan S."/>
            <person name="Nieuwenhuizen N."/>
            <person name="Read N."/>
            <person name="Prakash R."/>
            <person name="Hunter D."/>
            <person name="Zhang H."/>
            <person name="Mckenzie M."/>
            <person name="Knabel M."/>
            <person name="Harris A."/>
            <person name="Allan A."/>
            <person name="Chen A."/>
            <person name="Janssen B."/>
            <person name="Plunkett B."/>
            <person name="Dwamena C."/>
            <person name="Voogd C."/>
            <person name="Leif D."/>
            <person name="Lafferty D."/>
            <person name="Souleyre E."/>
            <person name="Varkonyi-Gasic E."/>
            <person name="Gambi F."/>
            <person name="Hanley J."/>
            <person name="Yao J.-L."/>
            <person name="Cheung J."/>
            <person name="David K."/>
            <person name="Warren B."/>
            <person name="Marsh K."/>
            <person name="Snowden K."/>
            <person name="Lin-Wang K."/>
            <person name="Brian L."/>
            <person name="Martinez-Sanchez M."/>
            <person name="Wang M."/>
            <person name="Ileperuma N."/>
            <person name="Macnee N."/>
            <person name="Campin R."/>
            <person name="Mcatee P."/>
            <person name="Drummond R."/>
            <person name="Espley R."/>
            <person name="Ireland H."/>
            <person name="Wu R."/>
            <person name="Atkinson R."/>
            <person name="Karunairetnam S."/>
            <person name="Bulley S."/>
            <person name="Chunkath S."/>
            <person name="Hanley Z."/>
            <person name="Storey R."/>
            <person name="Thrimawithana A."/>
            <person name="Thomson S."/>
            <person name="David C."/>
            <person name="Testolin R."/>
        </authorList>
    </citation>
    <scope>NUCLEOTIDE SEQUENCE [LARGE SCALE GENOMIC DNA]</scope>
    <source>
        <strain evidence="4">cv. Red5</strain>
        <tissue evidence="3">Young leaf</tissue>
    </source>
</reference>
<accession>A0A2R6PEJ9</accession>
<keyword evidence="1" id="KW-1133">Transmembrane helix</keyword>
<evidence type="ECO:0000313" key="3">
    <source>
        <dbReference type="EMBL" id="PSR89811.1"/>
    </source>
</evidence>
<feature type="domain" description="DUF4220" evidence="2">
    <location>
        <begin position="51"/>
        <end position="400"/>
    </location>
</feature>
<protein>
    <submittedName>
        <fullName evidence="3">Polysulfide reductase chain A like</fullName>
    </submittedName>
</protein>
<evidence type="ECO:0000313" key="4">
    <source>
        <dbReference type="Proteomes" id="UP000241394"/>
    </source>
</evidence>
<keyword evidence="1" id="KW-0812">Transmembrane</keyword>
<dbReference type="OrthoDB" id="1689146at2759"/>
<sequence length="698" mass="80056">MQIFPSKLAKLWNKWELRATVVLSLFLQIILIGLGSRRKSNTKNWIRIILWLAYLLADWVATVSLGVLANNQGDSNSKDHNSPDSYVIMAFWAPFLLLHLGGPDTITAYSLEDNELWLRHLLGLVVQVGVALYVSVRALRPADLNFIAIPMFIAGIVKYGERTWILRSASSQHFRKSLLPRPDPGPNYAKFMEEYMLKETEGFELSWSVTQAPKVVAPDYAAGTNRLIPDAKILNAAHDFFLTFKRLFADLILSFQDLEKSASFFQENSWKDAFEVIGVELGFVYDVLYTKAAVIYSIWGGLLRCTSLSSTVIAFMAFCAIDWHGYSPVDVSITFLLLVGAIGLEIYAILLLLSSDWTLFWLIKHDNKLVHRVYRVISSFKCIISKKKWSNCMAQYNLLNSCFKDKKTSTRCDILKWMGMNEILEKWPWETSKNVPSKLKESIFAQLVEKSKSASDFRVCKQLCSARGDRVLQNRNCLNDLGWSVEVEFDHSILLWHIATDLCYHSDKDNHPDKDHHSVKDRDLDSVFDPCEMSKLLSDYMLYILVKRPNMLPNGIGQIRFQDTCAEVLEFSQDKNCMLDERLACEKLLQVDVKIPPAEVKGDRSKSLLFDACKLAKALKSLQIERKWEMQEKWEMICHVWLEILSYAASQCMWNQHAQQLRRGGELLTHVWLLMAHLGITEQFQISQGHARTKLVVQ</sequence>